<gene>
    <name evidence="4" type="ordered locus">Mmcs_5172</name>
</gene>
<protein>
    <submittedName>
        <fullName evidence="4">Short-chain dehydrogenase/reductase SDR</fullName>
    </submittedName>
</protein>
<dbReference type="PRINTS" id="PR00080">
    <property type="entry name" value="SDRFAMILY"/>
</dbReference>
<evidence type="ECO:0000313" key="4">
    <source>
        <dbReference type="EMBL" id="ABG11276.1"/>
    </source>
</evidence>
<reference evidence="4" key="1">
    <citation type="submission" date="2006-06" db="EMBL/GenBank/DDBJ databases">
        <title>Complete sequence of chromosome of Mycobacterium sp. MCS.</title>
        <authorList>
            <consortium name="US DOE Joint Genome Institute"/>
            <person name="Copeland A."/>
            <person name="Lucas S."/>
            <person name="Lapidus A."/>
            <person name="Barry K."/>
            <person name="Detter J.C."/>
            <person name="Glavina del Rio T."/>
            <person name="Hammon N."/>
            <person name="Israni S."/>
            <person name="Dalin E."/>
            <person name="Tice H."/>
            <person name="Pitluck S."/>
            <person name="Martinez M."/>
            <person name="Schmutz J."/>
            <person name="Larimer F."/>
            <person name="Land M."/>
            <person name="Hauser L."/>
            <person name="Kyrpides N."/>
            <person name="Kim E."/>
            <person name="Miller C.D."/>
            <person name="Hughes J.E."/>
            <person name="Anderson A.J."/>
            <person name="Sims R.C."/>
            <person name="Richardson P."/>
        </authorList>
    </citation>
    <scope>NUCLEOTIDE SEQUENCE [LARGE SCALE GENOMIC DNA]</scope>
    <source>
        <strain evidence="4">MCS</strain>
    </source>
</reference>
<dbReference type="KEGG" id="mmc:Mmcs_5172"/>
<dbReference type="Gene3D" id="3.40.50.720">
    <property type="entry name" value="NAD(P)-binding Rossmann-like Domain"/>
    <property type="match status" value="1"/>
</dbReference>
<keyword evidence="1" id="KW-0560">Oxidoreductase</keyword>
<feature type="domain" description="Ketoreductase" evidence="3">
    <location>
        <begin position="4"/>
        <end position="192"/>
    </location>
</feature>
<dbReference type="InterPro" id="IPR002347">
    <property type="entry name" value="SDR_fam"/>
</dbReference>
<comment type="similarity">
    <text evidence="2">Belongs to the short-chain dehydrogenases/reductases (SDR) family.</text>
</comment>
<name>A0A5Q5BS68_MYCSS</name>
<dbReference type="SUPFAM" id="SSF51735">
    <property type="entry name" value="NAD(P)-binding Rossmann-fold domains"/>
    <property type="match status" value="1"/>
</dbReference>
<dbReference type="GO" id="GO:0016491">
    <property type="term" value="F:oxidoreductase activity"/>
    <property type="evidence" value="ECO:0007669"/>
    <property type="project" value="UniProtKB-KW"/>
</dbReference>
<accession>A0A5Q5BS68</accession>
<evidence type="ECO:0000256" key="1">
    <source>
        <dbReference type="ARBA" id="ARBA00023002"/>
    </source>
</evidence>
<organism evidence="4">
    <name type="scientific">Mycobacterium sp. (strain MCS)</name>
    <dbReference type="NCBI Taxonomy" id="164756"/>
    <lineage>
        <taxon>Bacteria</taxon>
        <taxon>Bacillati</taxon>
        <taxon>Actinomycetota</taxon>
        <taxon>Actinomycetes</taxon>
        <taxon>Mycobacteriales</taxon>
        <taxon>Mycobacteriaceae</taxon>
        <taxon>Mycobacterium</taxon>
    </lineage>
</organism>
<proteinExistence type="inferred from homology"/>
<dbReference type="SMART" id="SM00822">
    <property type="entry name" value="PKS_KR"/>
    <property type="match status" value="1"/>
</dbReference>
<dbReference type="PRINTS" id="PR00081">
    <property type="entry name" value="GDHRDH"/>
</dbReference>
<evidence type="ECO:0000256" key="2">
    <source>
        <dbReference type="RuleBase" id="RU000363"/>
    </source>
</evidence>
<evidence type="ECO:0000259" key="3">
    <source>
        <dbReference type="SMART" id="SM00822"/>
    </source>
</evidence>
<dbReference type="InterPro" id="IPR057326">
    <property type="entry name" value="KR_dom"/>
</dbReference>
<sequence length="278" mass="29920">MAGRTIVITGASDGVGAAAAKRLSRSGENVVVVGRSPQKTAAVADALEADSFVADFSDLAQVRDLAQRLLDAYPRIDVLANNAGGMMNTRETTVDGFEKTFQVNHLAPVLLTTLLLDRLVQCRASVLNTSSMANKFVRTGFDDLDAVQKQSGSVAYSSSKLANILFTKELHRRYHGAGISTAAFHPGPVASNFSAEVDNPMFGVIYRSPLRHLALIGTEQGSDELVWLASATPGVDWRSGEYYHKHKVAKANKLADDAGMAERLWENSLELLGERAVS</sequence>
<dbReference type="PANTHER" id="PTHR43157">
    <property type="entry name" value="PHOSPHATIDYLINOSITOL-GLYCAN BIOSYNTHESIS CLASS F PROTEIN-RELATED"/>
    <property type="match status" value="1"/>
</dbReference>
<dbReference type="AlphaFoldDB" id="A0A5Q5BS68"/>
<dbReference type="EMBL" id="CP000384">
    <property type="protein sequence ID" value="ABG11276.1"/>
    <property type="molecule type" value="Genomic_DNA"/>
</dbReference>
<dbReference type="PANTHER" id="PTHR43157:SF31">
    <property type="entry name" value="PHOSPHATIDYLINOSITOL-GLYCAN BIOSYNTHESIS CLASS F PROTEIN"/>
    <property type="match status" value="1"/>
</dbReference>
<dbReference type="InterPro" id="IPR036291">
    <property type="entry name" value="NAD(P)-bd_dom_sf"/>
</dbReference>
<dbReference type="Pfam" id="PF00106">
    <property type="entry name" value="adh_short"/>
    <property type="match status" value="1"/>
</dbReference>